<evidence type="ECO:0000313" key="1">
    <source>
        <dbReference type="EMBL" id="MCI36267.1"/>
    </source>
</evidence>
<reference evidence="1 2" key="1">
    <citation type="journal article" date="2018" name="Front. Plant Sci.">
        <title>Red Clover (Trifolium pratense) and Zigzag Clover (T. medium) - A Picture of Genomic Similarities and Differences.</title>
        <authorList>
            <person name="Dluhosova J."/>
            <person name="Istvanek J."/>
            <person name="Nedelnik J."/>
            <person name="Repkova J."/>
        </authorList>
    </citation>
    <scope>NUCLEOTIDE SEQUENCE [LARGE SCALE GENOMIC DNA]</scope>
    <source>
        <strain evidence="2">cv. 10/8</strain>
        <tissue evidence="1">Leaf</tissue>
    </source>
</reference>
<evidence type="ECO:0000313" key="2">
    <source>
        <dbReference type="Proteomes" id="UP000265520"/>
    </source>
</evidence>
<organism evidence="1 2">
    <name type="scientific">Trifolium medium</name>
    <dbReference type="NCBI Taxonomy" id="97028"/>
    <lineage>
        <taxon>Eukaryota</taxon>
        <taxon>Viridiplantae</taxon>
        <taxon>Streptophyta</taxon>
        <taxon>Embryophyta</taxon>
        <taxon>Tracheophyta</taxon>
        <taxon>Spermatophyta</taxon>
        <taxon>Magnoliopsida</taxon>
        <taxon>eudicotyledons</taxon>
        <taxon>Gunneridae</taxon>
        <taxon>Pentapetalae</taxon>
        <taxon>rosids</taxon>
        <taxon>fabids</taxon>
        <taxon>Fabales</taxon>
        <taxon>Fabaceae</taxon>
        <taxon>Papilionoideae</taxon>
        <taxon>50 kb inversion clade</taxon>
        <taxon>NPAAA clade</taxon>
        <taxon>Hologalegina</taxon>
        <taxon>IRL clade</taxon>
        <taxon>Trifolieae</taxon>
        <taxon>Trifolium</taxon>
    </lineage>
</organism>
<proteinExistence type="predicted"/>
<name>A0A392RJ66_9FABA</name>
<sequence length="69" mass="7597">MENLNINDVPTTGGRYHVDPATLSSDELLELCLVGSLLTDKPVKFKAIKECLANLWRPSQKVAISAIEE</sequence>
<dbReference type="Proteomes" id="UP000265520">
    <property type="component" value="Unassembled WGS sequence"/>
</dbReference>
<accession>A0A392RJ66</accession>
<feature type="non-terminal residue" evidence="1">
    <location>
        <position position="69"/>
    </location>
</feature>
<keyword evidence="2" id="KW-1185">Reference proteome</keyword>
<dbReference type="EMBL" id="LXQA010232228">
    <property type="protein sequence ID" value="MCI36267.1"/>
    <property type="molecule type" value="Genomic_DNA"/>
</dbReference>
<dbReference type="AlphaFoldDB" id="A0A392RJ66"/>
<comment type="caution">
    <text evidence="1">The sequence shown here is derived from an EMBL/GenBank/DDBJ whole genome shotgun (WGS) entry which is preliminary data.</text>
</comment>
<protein>
    <submittedName>
        <fullName evidence="1">Uncharacterized protein</fullName>
    </submittedName>
</protein>